<keyword evidence="2" id="KW-1185">Reference proteome</keyword>
<gene>
    <name evidence="1" type="ORF">LIER_35994</name>
</gene>
<accession>A0AAV3P0F3</accession>
<evidence type="ECO:0000313" key="2">
    <source>
        <dbReference type="Proteomes" id="UP001454036"/>
    </source>
</evidence>
<name>A0AAV3P0F3_LITER</name>
<reference evidence="1 2" key="1">
    <citation type="submission" date="2024-01" db="EMBL/GenBank/DDBJ databases">
        <title>The complete chloroplast genome sequence of Lithospermum erythrorhizon: insights into the phylogenetic relationship among Boraginaceae species and the maternal lineages of purple gromwells.</title>
        <authorList>
            <person name="Okada T."/>
            <person name="Watanabe K."/>
        </authorList>
    </citation>
    <scope>NUCLEOTIDE SEQUENCE [LARGE SCALE GENOMIC DNA]</scope>
</reference>
<comment type="caution">
    <text evidence="1">The sequence shown here is derived from an EMBL/GenBank/DDBJ whole genome shotgun (WGS) entry which is preliminary data.</text>
</comment>
<organism evidence="1 2">
    <name type="scientific">Lithospermum erythrorhizon</name>
    <name type="common">Purple gromwell</name>
    <name type="synonym">Lithospermum officinale var. erythrorhizon</name>
    <dbReference type="NCBI Taxonomy" id="34254"/>
    <lineage>
        <taxon>Eukaryota</taxon>
        <taxon>Viridiplantae</taxon>
        <taxon>Streptophyta</taxon>
        <taxon>Embryophyta</taxon>
        <taxon>Tracheophyta</taxon>
        <taxon>Spermatophyta</taxon>
        <taxon>Magnoliopsida</taxon>
        <taxon>eudicotyledons</taxon>
        <taxon>Gunneridae</taxon>
        <taxon>Pentapetalae</taxon>
        <taxon>asterids</taxon>
        <taxon>lamiids</taxon>
        <taxon>Boraginales</taxon>
        <taxon>Boraginaceae</taxon>
        <taxon>Boraginoideae</taxon>
        <taxon>Lithospermeae</taxon>
        <taxon>Lithospermum</taxon>
    </lineage>
</organism>
<protein>
    <submittedName>
        <fullName evidence="1">Uncharacterized protein</fullName>
    </submittedName>
</protein>
<sequence>MDEVLGELSERVEDDGHVVDQVIDDSYDDDQQIVDNDAINFGSHCSELEEKQFFAPEVFDKMPEGDSIVDLTVFDTYGNEDQESSKSTFIITDGGVIWTDDVAISSYGEGNTSMSMIAPLIPDYQPTVMSSIELKEWDKYKNSMDWLSNELKQVRRKIACEKPNGIPHTFDNLGGPVMCQSSLIIQSSMIKGGQFS</sequence>
<dbReference type="Proteomes" id="UP001454036">
    <property type="component" value="Unassembled WGS sequence"/>
</dbReference>
<evidence type="ECO:0000313" key="1">
    <source>
        <dbReference type="EMBL" id="GAA0144728.1"/>
    </source>
</evidence>
<dbReference type="EMBL" id="BAABME010016158">
    <property type="protein sequence ID" value="GAA0144728.1"/>
    <property type="molecule type" value="Genomic_DNA"/>
</dbReference>
<proteinExistence type="predicted"/>
<dbReference type="AlphaFoldDB" id="A0AAV3P0F3"/>